<accession>A0A0A9ELQ8</accession>
<organism evidence="2">
    <name type="scientific">Arundo donax</name>
    <name type="common">Giant reed</name>
    <name type="synonym">Donax arundinaceus</name>
    <dbReference type="NCBI Taxonomy" id="35708"/>
    <lineage>
        <taxon>Eukaryota</taxon>
        <taxon>Viridiplantae</taxon>
        <taxon>Streptophyta</taxon>
        <taxon>Embryophyta</taxon>
        <taxon>Tracheophyta</taxon>
        <taxon>Spermatophyta</taxon>
        <taxon>Magnoliopsida</taxon>
        <taxon>Liliopsida</taxon>
        <taxon>Poales</taxon>
        <taxon>Poaceae</taxon>
        <taxon>PACMAD clade</taxon>
        <taxon>Arundinoideae</taxon>
        <taxon>Arundineae</taxon>
        <taxon>Arundo</taxon>
    </lineage>
</organism>
<sequence>MMHSSSLVSWTGGGGGGDGTATVSPAGDSGLHTNCVES</sequence>
<name>A0A0A9ELQ8_ARUDO</name>
<reference evidence="2" key="1">
    <citation type="submission" date="2014-09" db="EMBL/GenBank/DDBJ databases">
        <authorList>
            <person name="Magalhaes I.L.F."/>
            <person name="Oliveira U."/>
            <person name="Santos F.R."/>
            <person name="Vidigal T.H.D.A."/>
            <person name="Brescovit A.D."/>
            <person name="Santos A.J."/>
        </authorList>
    </citation>
    <scope>NUCLEOTIDE SEQUENCE</scope>
    <source>
        <tissue evidence="2">Shoot tissue taken approximately 20 cm above the soil surface</tissue>
    </source>
</reference>
<evidence type="ECO:0000256" key="1">
    <source>
        <dbReference type="SAM" id="MobiDB-lite"/>
    </source>
</evidence>
<reference evidence="2" key="2">
    <citation type="journal article" date="2015" name="Data Brief">
        <title>Shoot transcriptome of the giant reed, Arundo donax.</title>
        <authorList>
            <person name="Barrero R.A."/>
            <person name="Guerrero F.D."/>
            <person name="Moolhuijzen P."/>
            <person name="Goolsby J.A."/>
            <person name="Tidwell J."/>
            <person name="Bellgard S.E."/>
            <person name="Bellgard M.I."/>
        </authorList>
    </citation>
    <scope>NUCLEOTIDE SEQUENCE</scope>
    <source>
        <tissue evidence="2">Shoot tissue taken approximately 20 cm above the soil surface</tissue>
    </source>
</reference>
<proteinExistence type="predicted"/>
<dbReference type="AlphaFoldDB" id="A0A0A9ELQ8"/>
<protein>
    <submittedName>
        <fullName evidence="2">Uncharacterized protein</fullName>
    </submittedName>
</protein>
<dbReference type="EMBL" id="GBRH01199105">
    <property type="protein sequence ID" value="JAD98790.1"/>
    <property type="molecule type" value="Transcribed_RNA"/>
</dbReference>
<feature type="region of interest" description="Disordered" evidence="1">
    <location>
        <begin position="1"/>
        <end position="38"/>
    </location>
</feature>
<evidence type="ECO:0000313" key="2">
    <source>
        <dbReference type="EMBL" id="JAD98790.1"/>
    </source>
</evidence>